<feature type="region of interest" description="Disordered" evidence="1">
    <location>
        <begin position="69"/>
        <end position="98"/>
    </location>
</feature>
<gene>
    <name evidence="2" type="ORF">TEK04_12865</name>
</gene>
<feature type="compositionally biased region" description="Basic and acidic residues" evidence="1">
    <location>
        <begin position="69"/>
        <end position="82"/>
    </location>
</feature>
<sequence length="98" mass="10781">MDKRVLIGAGVWVLLTAAAFLVGPILGSAVLLFGGVLVVVAHLASHWGEGTTFEERELARARRRQAKYEANADKRAKDRARWEAAQARKAQREARRSG</sequence>
<evidence type="ECO:0000313" key="3">
    <source>
        <dbReference type="Proteomes" id="UP001361570"/>
    </source>
</evidence>
<organism evidence="2 3">
    <name type="scientific">Klenkia sesuvii</name>
    <dbReference type="NCBI Taxonomy" id="3103137"/>
    <lineage>
        <taxon>Bacteria</taxon>
        <taxon>Bacillati</taxon>
        <taxon>Actinomycetota</taxon>
        <taxon>Actinomycetes</taxon>
        <taxon>Geodermatophilales</taxon>
        <taxon>Geodermatophilaceae</taxon>
        <taxon>Klenkia</taxon>
    </lineage>
</organism>
<accession>A0ABU8DUS7</accession>
<dbReference type="RefSeq" id="WP_336404745.1">
    <property type="nucleotide sequence ID" value="NZ_JBAPLU010000012.1"/>
</dbReference>
<dbReference type="Proteomes" id="UP001361570">
    <property type="component" value="Unassembled WGS sequence"/>
</dbReference>
<name>A0ABU8DUS7_9ACTN</name>
<protein>
    <submittedName>
        <fullName evidence="2">Uncharacterized protein</fullName>
    </submittedName>
</protein>
<reference evidence="2 3" key="1">
    <citation type="submission" date="2024-03" db="EMBL/GenBank/DDBJ databases">
        <title>Draft genome sequence of Klenkia sp. LSe6-5.</title>
        <authorList>
            <person name="Duangmal K."/>
            <person name="Chantavorakit T."/>
        </authorList>
    </citation>
    <scope>NUCLEOTIDE SEQUENCE [LARGE SCALE GENOMIC DNA]</scope>
    <source>
        <strain evidence="2 3">LSe6-5</strain>
    </source>
</reference>
<comment type="caution">
    <text evidence="2">The sequence shown here is derived from an EMBL/GenBank/DDBJ whole genome shotgun (WGS) entry which is preliminary data.</text>
</comment>
<evidence type="ECO:0000256" key="1">
    <source>
        <dbReference type="SAM" id="MobiDB-lite"/>
    </source>
</evidence>
<dbReference type="EMBL" id="JBAPLU010000012">
    <property type="protein sequence ID" value="MEI4272615.1"/>
    <property type="molecule type" value="Genomic_DNA"/>
</dbReference>
<proteinExistence type="predicted"/>
<keyword evidence="3" id="KW-1185">Reference proteome</keyword>
<evidence type="ECO:0000313" key="2">
    <source>
        <dbReference type="EMBL" id="MEI4272615.1"/>
    </source>
</evidence>